<evidence type="ECO:0000256" key="1">
    <source>
        <dbReference type="SAM" id="MobiDB-lite"/>
    </source>
</evidence>
<reference evidence="2" key="2">
    <citation type="submission" date="2013-10" db="EMBL/GenBank/DDBJ databases">
        <authorList>
            <person name="Aslett M."/>
        </authorList>
    </citation>
    <scope>NUCLEOTIDE SEQUENCE [LARGE SCALE GENOMIC DNA]</scope>
    <source>
        <strain evidence="2">Houghton</strain>
    </source>
</reference>
<feature type="compositionally biased region" description="Polar residues" evidence="1">
    <location>
        <begin position="121"/>
        <end position="131"/>
    </location>
</feature>
<proteinExistence type="predicted"/>
<sequence length="521" mass="57215">MATRRLSDSEESSNADSTLSQILEECASMEGDFGEIFPQDSTSQLDLDPAEQVARIAFSLYQEAVAFESEMKQTQPEIQSAFPVLPPSSGVWLAEADYASPYLVGEESTPQQHDAARDNQRLSSGPTTSEHQPTDRLREVLASSAHPPEKASQPAYLGLPSDLHDPSRSSLLQHGARLHSGPAGGAHDVGAFPQGAPSLPQDAGRRRSGLKRRNAPSKGVHPELDPDSWLDEIEEIDSAPKRVRRRKFPPSSRQSSDLKEAGSRAARKDPTAEQPDAGQSPSTVPGRGAEEVSSAAARPETSAGTLQAVGTREHPYVHMPALEEGVVRPPIRLSSSSFVQGNGLALIDVLLSFRRLFMKDALNQVDVNLLGGNVEELAIASASRARATKRMANPLHGVLTIGRQFLIFDAMVSALHILGIAPASCTWWKAFIECFDTNFRYPNRRGRWRDSGRVITDLANRMLDAIFIYKRGKRPAPEEIIDIKRVLFFSPYTHIRFRASIWDPWRSDCAAFEGKHPQFSS</sequence>
<evidence type="ECO:0000313" key="3">
    <source>
        <dbReference type="Proteomes" id="UP000018201"/>
    </source>
</evidence>
<dbReference type="Proteomes" id="UP000018201">
    <property type="component" value="Unassembled WGS sequence"/>
</dbReference>
<feature type="compositionally biased region" description="Basic residues" evidence="1">
    <location>
        <begin position="206"/>
        <end position="215"/>
    </location>
</feature>
<feature type="region of interest" description="Disordered" evidence="1">
    <location>
        <begin position="241"/>
        <end position="311"/>
    </location>
</feature>
<protein>
    <submittedName>
        <fullName evidence="2">Uncharacterized protein</fullName>
    </submittedName>
</protein>
<organism evidence="2 3">
    <name type="scientific">Eimeria praecox</name>
    <dbReference type="NCBI Taxonomy" id="51316"/>
    <lineage>
        <taxon>Eukaryota</taxon>
        <taxon>Sar</taxon>
        <taxon>Alveolata</taxon>
        <taxon>Apicomplexa</taxon>
        <taxon>Conoidasida</taxon>
        <taxon>Coccidia</taxon>
        <taxon>Eucoccidiorida</taxon>
        <taxon>Eimeriorina</taxon>
        <taxon>Eimeriidae</taxon>
        <taxon>Eimeria</taxon>
    </lineage>
</organism>
<gene>
    <name evidence="2" type="ORF">EPH_0006410</name>
</gene>
<reference evidence="2" key="1">
    <citation type="submission" date="2013-10" db="EMBL/GenBank/DDBJ databases">
        <title>Genomic analysis of the causative agents of coccidiosis in chickens.</title>
        <authorList>
            <person name="Reid A.J."/>
            <person name="Blake D."/>
            <person name="Billington K."/>
            <person name="Browne H."/>
            <person name="Dunn M."/>
            <person name="Hung S."/>
            <person name="Kawahara F."/>
            <person name="Miranda-Saavedra D."/>
            <person name="Mourier T."/>
            <person name="Nagra H."/>
            <person name="Otto T.D."/>
            <person name="Rawlings N."/>
            <person name="Sanchez A."/>
            <person name="Sanders M."/>
            <person name="Subramaniam C."/>
            <person name="Tay Y."/>
            <person name="Dear P."/>
            <person name="Doerig C."/>
            <person name="Gruber A."/>
            <person name="Parkinson J."/>
            <person name="Shirley M."/>
            <person name="Wan K.L."/>
            <person name="Berriman M."/>
            <person name="Tomley F."/>
            <person name="Pain A."/>
        </authorList>
    </citation>
    <scope>NUCLEOTIDE SEQUENCE [LARGE SCALE GENOMIC DNA]</scope>
    <source>
        <strain evidence="2">Houghton</strain>
    </source>
</reference>
<feature type="region of interest" description="Disordered" evidence="1">
    <location>
        <begin position="103"/>
        <end position="227"/>
    </location>
</feature>
<dbReference type="VEuPathDB" id="ToxoDB:EPH_0006410"/>
<accession>U6GB60</accession>
<evidence type="ECO:0000313" key="2">
    <source>
        <dbReference type="EMBL" id="CDI75844.1"/>
    </source>
</evidence>
<dbReference type="AlphaFoldDB" id="U6GB60"/>
<feature type="compositionally biased region" description="Basic and acidic residues" evidence="1">
    <location>
        <begin position="256"/>
        <end position="271"/>
    </location>
</feature>
<name>U6GB60_9EIME</name>
<keyword evidence="3" id="KW-1185">Reference proteome</keyword>
<dbReference type="EMBL" id="HG691162">
    <property type="protein sequence ID" value="CDI75844.1"/>
    <property type="molecule type" value="Genomic_DNA"/>
</dbReference>